<dbReference type="GO" id="GO:0019853">
    <property type="term" value="P:L-ascorbic acid biosynthetic process"/>
    <property type="evidence" value="ECO:0007669"/>
    <property type="project" value="TreeGrafter"/>
</dbReference>
<evidence type="ECO:0000256" key="3">
    <source>
        <dbReference type="PIRSR" id="PIRSR605511-2"/>
    </source>
</evidence>
<keyword evidence="3" id="KW-0862">Zinc</keyword>
<reference evidence="5 7" key="1">
    <citation type="submission" date="2016-07" db="EMBL/GenBank/DDBJ databases">
        <title>Characterization of isolates of Eisenbergiella tayi derived from blood cultures, using whole genome sequencing.</title>
        <authorList>
            <person name="Burdz T."/>
            <person name="Wiebe D."/>
            <person name="Huynh C."/>
            <person name="Bernard K."/>
        </authorList>
    </citation>
    <scope>NUCLEOTIDE SEQUENCE [LARGE SCALE GENOMIC DNA]</scope>
    <source>
        <strain evidence="5 7">NML 110608</strain>
    </source>
</reference>
<evidence type="ECO:0000259" key="4">
    <source>
        <dbReference type="Pfam" id="PF08450"/>
    </source>
</evidence>
<keyword evidence="3" id="KW-0479">Metal-binding</keyword>
<dbReference type="AlphaFoldDB" id="A0A1E3ABK3"/>
<evidence type="ECO:0000313" key="8">
    <source>
        <dbReference type="Proteomes" id="UP000094869"/>
    </source>
</evidence>
<keyword evidence="5" id="KW-0378">Hydrolase</keyword>
<gene>
    <name evidence="5" type="primary">araB</name>
    <name evidence="5" type="ORF">BEI61_02031</name>
    <name evidence="6" type="ORF">BEI63_16885</name>
</gene>
<dbReference type="SUPFAM" id="SSF63829">
    <property type="entry name" value="Calcium-dependent phosphotriesterase"/>
    <property type="match status" value="1"/>
</dbReference>
<evidence type="ECO:0000256" key="1">
    <source>
        <dbReference type="ARBA" id="ARBA00008853"/>
    </source>
</evidence>
<protein>
    <submittedName>
        <fullName evidence="5">L-arabinolactonase</fullName>
        <ecNumber evidence="5">3.1.1.15</ecNumber>
    </submittedName>
</protein>
<dbReference type="EC" id="3.1.1.15" evidence="5"/>
<name>A0A1E3ABK3_9FIRM</name>
<comment type="cofactor">
    <cofactor evidence="3">
        <name>Zn(2+)</name>
        <dbReference type="ChEBI" id="CHEBI:29105"/>
    </cofactor>
    <text evidence="3">Binds 1 divalent metal cation per subunit.</text>
</comment>
<dbReference type="InterPro" id="IPR013658">
    <property type="entry name" value="SGL"/>
</dbReference>
<organism evidence="5 7">
    <name type="scientific">Eisenbergiella tayi</name>
    <dbReference type="NCBI Taxonomy" id="1432052"/>
    <lineage>
        <taxon>Bacteria</taxon>
        <taxon>Bacillati</taxon>
        <taxon>Bacillota</taxon>
        <taxon>Clostridia</taxon>
        <taxon>Lachnospirales</taxon>
        <taxon>Lachnospiraceae</taxon>
        <taxon>Eisenbergiella</taxon>
    </lineage>
</organism>
<sequence>MKQLEAQLEEAVKCLLGEGPCYDEKTGILSWVDIKTGTLYKKKEGRVTSIQTGQYLGAAVPADSGNYVGVLTTGIYLITDKTIHKIYTLNEFHDFQRANDAKCDAEGRLWLGSMPLFEDDMDKGGNLYCYSMKAGCRLMLGGTKISNGMAWSRDGQTMYYIDSARKQVDAFDYDMQNGMIGNRRKVIEIPVGVPDGMTIDEEGMLWIALWGTGSVGRFCPITGKMSERIIVPTLNVSSCCLGGPEGDILYITTSGEGGGNGDGFLYSVHTGVRGLPVNRFDDGKWMLQ</sequence>
<evidence type="ECO:0000256" key="2">
    <source>
        <dbReference type="PIRSR" id="PIRSR605511-1"/>
    </source>
</evidence>
<evidence type="ECO:0000313" key="6">
    <source>
        <dbReference type="EMBL" id="ODR54618.1"/>
    </source>
</evidence>
<feature type="binding site" evidence="3">
    <location>
        <position position="195"/>
    </location>
    <ligand>
        <name>a divalent metal cation</name>
        <dbReference type="ChEBI" id="CHEBI:60240"/>
    </ligand>
</feature>
<reference evidence="6 8" key="2">
    <citation type="submission" date="2016-08" db="EMBL/GenBank/DDBJ databases">
        <title>Characterization of Isolates of Eisenbergiella tayi Derived from Blood Cultures, Using Whole Genome Sequencing.</title>
        <authorList>
            <person name="Bernier A.-M."/>
            <person name="Burdz T."/>
            <person name="Wiebe D."/>
            <person name="Bernard K."/>
        </authorList>
    </citation>
    <scope>NUCLEOTIDE SEQUENCE [LARGE SCALE GENOMIC DNA]</scope>
    <source>
        <strain evidence="6 8">NML120146</strain>
    </source>
</reference>
<dbReference type="PATRIC" id="fig|1432052.4.peg.2271"/>
<evidence type="ECO:0000313" key="5">
    <source>
        <dbReference type="EMBL" id="ODM06142.1"/>
    </source>
</evidence>
<dbReference type="Gene3D" id="2.120.10.30">
    <property type="entry name" value="TolB, C-terminal domain"/>
    <property type="match status" value="1"/>
</dbReference>
<evidence type="ECO:0000313" key="7">
    <source>
        <dbReference type="Proteomes" id="UP000094067"/>
    </source>
</evidence>
<dbReference type="PANTHER" id="PTHR10907:SF47">
    <property type="entry name" value="REGUCALCIN"/>
    <property type="match status" value="1"/>
</dbReference>
<dbReference type="InterPro" id="IPR005511">
    <property type="entry name" value="SMP-30"/>
</dbReference>
<keyword evidence="8" id="KW-1185">Reference proteome</keyword>
<comment type="similarity">
    <text evidence="1">Belongs to the SMP-30/CGR1 family.</text>
</comment>
<dbReference type="GO" id="GO:0004341">
    <property type="term" value="F:gluconolactonase activity"/>
    <property type="evidence" value="ECO:0007669"/>
    <property type="project" value="TreeGrafter"/>
</dbReference>
<feature type="binding site" evidence="3">
    <location>
        <position position="99"/>
    </location>
    <ligand>
        <name>substrate</name>
    </ligand>
</feature>
<feature type="active site" description="Proton donor/acceptor" evidence="2">
    <location>
        <position position="195"/>
    </location>
</feature>
<dbReference type="RefSeq" id="WP_069152192.1">
    <property type="nucleotide sequence ID" value="NZ_DAWDRA010000414.1"/>
</dbReference>
<dbReference type="EMBL" id="MEHD01000025">
    <property type="protein sequence ID" value="ODR54618.1"/>
    <property type="molecule type" value="Genomic_DNA"/>
</dbReference>
<proteinExistence type="inferred from homology"/>
<dbReference type="GO" id="GO:0050021">
    <property type="term" value="F:L-arabinonolactonase activity"/>
    <property type="evidence" value="ECO:0007669"/>
    <property type="project" value="UniProtKB-EC"/>
</dbReference>
<feature type="binding site" evidence="3">
    <location>
        <position position="18"/>
    </location>
    <ligand>
        <name>a divalent metal cation</name>
        <dbReference type="ChEBI" id="CHEBI:60240"/>
    </ligand>
</feature>
<feature type="binding site" evidence="3">
    <location>
        <position position="147"/>
    </location>
    <ligand>
        <name>a divalent metal cation</name>
        <dbReference type="ChEBI" id="CHEBI:60240"/>
    </ligand>
</feature>
<dbReference type="EMBL" id="MCGH01000002">
    <property type="protein sequence ID" value="ODM06142.1"/>
    <property type="molecule type" value="Genomic_DNA"/>
</dbReference>
<dbReference type="InterPro" id="IPR011042">
    <property type="entry name" value="6-blade_b-propeller_TolB-like"/>
</dbReference>
<feature type="domain" description="SMP-30/Gluconolactonase/LRE-like region" evidence="4">
    <location>
        <begin position="16"/>
        <end position="254"/>
    </location>
</feature>
<dbReference type="PRINTS" id="PR01790">
    <property type="entry name" value="SMP30FAMILY"/>
</dbReference>
<dbReference type="PANTHER" id="PTHR10907">
    <property type="entry name" value="REGUCALCIN"/>
    <property type="match status" value="1"/>
</dbReference>
<accession>A0A1E3ABK3</accession>
<dbReference type="Pfam" id="PF08450">
    <property type="entry name" value="SGL"/>
    <property type="match status" value="1"/>
</dbReference>
<feature type="binding site" evidence="3">
    <location>
        <position position="97"/>
    </location>
    <ligand>
        <name>substrate</name>
    </ligand>
</feature>
<comment type="caution">
    <text evidence="5">The sequence shown here is derived from an EMBL/GenBank/DDBJ whole genome shotgun (WGS) entry which is preliminary data.</text>
</comment>
<dbReference type="GO" id="GO:0005509">
    <property type="term" value="F:calcium ion binding"/>
    <property type="evidence" value="ECO:0007669"/>
    <property type="project" value="TreeGrafter"/>
</dbReference>
<dbReference type="Proteomes" id="UP000094067">
    <property type="component" value="Unassembled WGS sequence"/>
</dbReference>
<dbReference type="Proteomes" id="UP000094869">
    <property type="component" value="Unassembled WGS sequence"/>
</dbReference>